<evidence type="ECO:0000256" key="1">
    <source>
        <dbReference type="ARBA" id="ARBA00006243"/>
    </source>
</evidence>
<protein>
    <submittedName>
        <fullName evidence="4">Hydrogenase expression/formation protein HypE</fullName>
    </submittedName>
</protein>
<feature type="domain" description="PurM-like N-terminal" evidence="2">
    <location>
        <begin position="39"/>
        <end position="150"/>
    </location>
</feature>
<dbReference type="PIRSF" id="PIRSF005644">
    <property type="entry name" value="Hdrgns_mtr_HypE"/>
    <property type="match status" value="1"/>
</dbReference>
<dbReference type="NCBIfam" id="TIGR02124">
    <property type="entry name" value="hypE"/>
    <property type="match status" value="1"/>
</dbReference>
<dbReference type="InterPro" id="IPR016188">
    <property type="entry name" value="PurM-like_N"/>
</dbReference>
<dbReference type="Pfam" id="PF02769">
    <property type="entry name" value="AIRS_C"/>
    <property type="match status" value="1"/>
</dbReference>
<comment type="similarity">
    <text evidence="1">Belongs to the HypE family.</text>
</comment>
<dbReference type="InterPro" id="IPR010918">
    <property type="entry name" value="PurM-like_C_dom"/>
</dbReference>
<feature type="domain" description="PurM-like C-terminal" evidence="3">
    <location>
        <begin position="163"/>
        <end position="309"/>
    </location>
</feature>
<proteinExistence type="inferred from homology"/>
<dbReference type="SUPFAM" id="SSF56042">
    <property type="entry name" value="PurM C-terminal domain-like"/>
    <property type="match status" value="1"/>
</dbReference>
<dbReference type="STRING" id="690567.921"/>
<accession>A0A0E4C862</accession>
<dbReference type="CDD" id="cd02197">
    <property type="entry name" value="HypE"/>
    <property type="match status" value="1"/>
</dbReference>
<dbReference type="Pfam" id="PF00586">
    <property type="entry name" value="AIRS"/>
    <property type="match status" value="1"/>
</dbReference>
<organism evidence="4 5">
    <name type="scientific">Syntrophomonas zehnderi OL-4</name>
    <dbReference type="NCBI Taxonomy" id="690567"/>
    <lineage>
        <taxon>Bacteria</taxon>
        <taxon>Bacillati</taxon>
        <taxon>Bacillota</taxon>
        <taxon>Clostridia</taxon>
        <taxon>Eubacteriales</taxon>
        <taxon>Syntrophomonadaceae</taxon>
        <taxon>Syntrophomonas</taxon>
    </lineage>
</organism>
<dbReference type="AlphaFoldDB" id="A0A0E4C862"/>
<evidence type="ECO:0000259" key="3">
    <source>
        <dbReference type="Pfam" id="PF02769"/>
    </source>
</evidence>
<dbReference type="InterPro" id="IPR011854">
    <property type="entry name" value="HypE"/>
</dbReference>
<dbReference type="Gene3D" id="3.90.650.10">
    <property type="entry name" value="PurM-like C-terminal domain"/>
    <property type="match status" value="1"/>
</dbReference>
<gene>
    <name evidence="4" type="ORF">921</name>
</gene>
<dbReference type="SUPFAM" id="SSF55326">
    <property type="entry name" value="PurM N-terminal domain-like"/>
    <property type="match status" value="1"/>
</dbReference>
<sequence length="336" mass="35678">MKHDRILLAHGSGGLMSQRLIDEIFKKAFNNDIMEPMLDGAILDLPAGKLAMSTDSFVITPLFFPGGDIGKLSICGTVNDLLACGAQPLYLSTAFIIEEGLPISDLRSIVASMAETARQVGVKLVTGDTKVVEKGSADGVFINTTGIGIIPAGIDYLPQRINSGDKVIVTGNIGDHGLAILAQREGLSFSTPVLSDCAPLYQLKDMIDKYQDAIRCMRDPTRGGLATVLNEIAVQAGVGIRVKEADIPVSVAVQGACDMLGMDPLYMANEGKMVIFVAAEAAEDFLNDLHKMSQTENAALIGRVSPEPAGMVLVETELGAERILGVLEGEHIPRIC</sequence>
<dbReference type="InterPro" id="IPR036676">
    <property type="entry name" value="PurM-like_C_sf"/>
</dbReference>
<dbReference type="Gene3D" id="3.30.1330.10">
    <property type="entry name" value="PurM-like, N-terminal domain"/>
    <property type="match status" value="1"/>
</dbReference>
<dbReference type="InterPro" id="IPR036921">
    <property type="entry name" value="PurM-like_N_sf"/>
</dbReference>
<dbReference type="Proteomes" id="UP000045545">
    <property type="component" value="Unassembled WGS sequence"/>
</dbReference>
<keyword evidence="5" id="KW-1185">Reference proteome</keyword>
<evidence type="ECO:0000313" key="4">
    <source>
        <dbReference type="EMBL" id="CFX28392.1"/>
    </source>
</evidence>
<name>A0A0E4C862_9FIRM</name>
<dbReference type="RefSeq" id="WP_046496292.1">
    <property type="nucleotide sequence ID" value="NZ_CGIH01000013.1"/>
</dbReference>
<dbReference type="EMBL" id="CGIH01000013">
    <property type="protein sequence ID" value="CFX28392.1"/>
    <property type="molecule type" value="Genomic_DNA"/>
</dbReference>
<evidence type="ECO:0000313" key="5">
    <source>
        <dbReference type="Proteomes" id="UP000045545"/>
    </source>
</evidence>
<dbReference type="PANTHER" id="PTHR30303">
    <property type="entry name" value="HYDROGENASE ISOENZYMES FORMATION PROTEIN HYPE"/>
    <property type="match status" value="1"/>
</dbReference>
<dbReference type="GO" id="GO:0051604">
    <property type="term" value="P:protein maturation"/>
    <property type="evidence" value="ECO:0007669"/>
    <property type="project" value="TreeGrafter"/>
</dbReference>
<dbReference type="OrthoDB" id="9801934at2"/>
<reference evidence="4 5" key="1">
    <citation type="submission" date="2015-03" db="EMBL/GenBank/DDBJ databases">
        <authorList>
            <person name="Murphy D."/>
        </authorList>
    </citation>
    <scope>NUCLEOTIDE SEQUENCE [LARGE SCALE GENOMIC DNA]</scope>
    <source>
        <strain evidence="4 5">OL-4</strain>
    </source>
</reference>
<dbReference type="PANTHER" id="PTHR30303:SF0">
    <property type="entry name" value="CARBAMOYL DEHYDRATASE HYPE"/>
    <property type="match status" value="1"/>
</dbReference>
<evidence type="ECO:0000259" key="2">
    <source>
        <dbReference type="Pfam" id="PF00586"/>
    </source>
</evidence>